<evidence type="ECO:0000313" key="4">
    <source>
        <dbReference type="Proteomes" id="UP000694660"/>
    </source>
</evidence>
<dbReference type="RefSeq" id="WP_214360858.1">
    <property type="nucleotide sequence ID" value="NZ_JAEKFT010000006.1"/>
</dbReference>
<protein>
    <submittedName>
        <fullName evidence="3">SRPBCC domain-containing protein</fullName>
    </submittedName>
</protein>
<dbReference type="Pfam" id="PF08327">
    <property type="entry name" value="AHSA1"/>
    <property type="match status" value="1"/>
</dbReference>
<sequence length="155" mass="17608">MDDTVDTGVLQMELRRVFAHPRERVFDAWTREEALMAWMGPSESIVAGPVSMDFREGGNYRICFVEAGEPDKWVQGTYLTIRRPERLMFTWSWSAPVPDAGTETTVIVDFSEVPEGTLVHLRHLRFATQAVCDMHAAGWAGTFDKLARRLDDGRC</sequence>
<dbReference type="EMBL" id="JAEKFT010000006">
    <property type="protein sequence ID" value="MBT0961106.1"/>
    <property type="molecule type" value="Genomic_DNA"/>
</dbReference>
<name>A0A944HCE1_DENI1</name>
<evidence type="ECO:0000256" key="1">
    <source>
        <dbReference type="ARBA" id="ARBA00006817"/>
    </source>
</evidence>
<dbReference type="SUPFAM" id="SSF55961">
    <property type="entry name" value="Bet v1-like"/>
    <property type="match status" value="1"/>
</dbReference>
<feature type="domain" description="Activator of Hsp90 ATPase homologue 1/2-like C-terminal" evidence="2">
    <location>
        <begin position="20"/>
        <end position="150"/>
    </location>
</feature>
<comment type="caution">
    <text evidence="3">The sequence shown here is derived from an EMBL/GenBank/DDBJ whole genome shotgun (WGS) entry which is preliminary data.</text>
</comment>
<dbReference type="Proteomes" id="UP000694660">
    <property type="component" value="Unassembled WGS sequence"/>
</dbReference>
<proteinExistence type="inferred from homology"/>
<dbReference type="CDD" id="cd07814">
    <property type="entry name" value="SRPBCC_CalC_Aha1-like"/>
    <property type="match status" value="1"/>
</dbReference>
<keyword evidence="4" id="KW-1185">Reference proteome</keyword>
<dbReference type="InterPro" id="IPR023393">
    <property type="entry name" value="START-like_dom_sf"/>
</dbReference>
<dbReference type="Gene3D" id="3.30.530.20">
    <property type="match status" value="1"/>
</dbReference>
<gene>
    <name evidence="3" type="ORF">I8J34_07940</name>
</gene>
<organism evidence="3 4">
    <name type="scientific">Denitromonas iodatirespirans</name>
    <dbReference type="NCBI Taxonomy" id="2795389"/>
    <lineage>
        <taxon>Bacteria</taxon>
        <taxon>Pseudomonadati</taxon>
        <taxon>Pseudomonadota</taxon>
        <taxon>Betaproteobacteria</taxon>
        <taxon>Rhodocyclales</taxon>
        <taxon>Zoogloeaceae</taxon>
        <taxon>Denitromonas</taxon>
    </lineage>
</organism>
<accession>A0A944HCE1</accession>
<dbReference type="AlphaFoldDB" id="A0A944HCE1"/>
<reference evidence="4" key="1">
    <citation type="journal article" date="2022" name="ISME J.">
        <title>Genetic and phylogenetic analysis of dissimilatory iodate-reducing bacteria identifies potential niches across the world's oceans.</title>
        <authorList>
            <person name="Reyes-Umana V."/>
            <person name="Henning Z."/>
            <person name="Lee K."/>
            <person name="Barnum T.P."/>
            <person name="Coates J.D."/>
        </authorList>
    </citation>
    <scope>NUCLEOTIDE SEQUENCE [LARGE SCALE GENOMIC DNA]</scope>
    <source>
        <strain evidence="4">IR12</strain>
    </source>
</reference>
<comment type="similarity">
    <text evidence="1">Belongs to the AHA1 family.</text>
</comment>
<evidence type="ECO:0000259" key="2">
    <source>
        <dbReference type="Pfam" id="PF08327"/>
    </source>
</evidence>
<dbReference type="InterPro" id="IPR013538">
    <property type="entry name" value="ASHA1/2-like_C"/>
</dbReference>
<evidence type="ECO:0000313" key="3">
    <source>
        <dbReference type="EMBL" id="MBT0961106.1"/>
    </source>
</evidence>